<dbReference type="SUPFAM" id="SSF48452">
    <property type="entry name" value="TPR-like"/>
    <property type="match status" value="1"/>
</dbReference>
<protein>
    <submittedName>
        <fullName evidence="2">Tetratricopeptide repeat protein</fullName>
    </submittedName>
</protein>
<dbReference type="RefSeq" id="WP_227229667.1">
    <property type="nucleotide sequence ID" value="NZ_JAJCVJ010000002.1"/>
</dbReference>
<accession>A0ABD5RBT9</accession>
<keyword evidence="3" id="KW-1185">Reference proteome</keyword>
<organism evidence="2 3">
    <name type="scientific">Salinirubrum litoreum</name>
    <dbReference type="NCBI Taxonomy" id="1126234"/>
    <lineage>
        <taxon>Archaea</taxon>
        <taxon>Methanobacteriati</taxon>
        <taxon>Methanobacteriota</taxon>
        <taxon>Stenosarchaea group</taxon>
        <taxon>Halobacteria</taxon>
        <taxon>Halobacteriales</taxon>
        <taxon>Haloferacaceae</taxon>
        <taxon>Salinirubrum</taxon>
    </lineage>
</organism>
<comment type="caution">
    <text evidence="2">The sequence shown here is derived from an EMBL/GenBank/DDBJ whole genome shotgun (WGS) entry which is preliminary data.</text>
</comment>
<gene>
    <name evidence="2" type="ORF">ACFPJ5_10710</name>
</gene>
<dbReference type="AlphaFoldDB" id="A0ABD5RBT9"/>
<dbReference type="PANTHER" id="PTHR44809:SF1">
    <property type="entry name" value="PROTEIN O-MANNOSYL-TRANSFERASE TMTC1"/>
    <property type="match status" value="1"/>
</dbReference>
<proteinExistence type="predicted"/>
<dbReference type="EMBL" id="JBHSKX010000002">
    <property type="protein sequence ID" value="MFC5367410.1"/>
    <property type="molecule type" value="Genomic_DNA"/>
</dbReference>
<dbReference type="InterPro" id="IPR011990">
    <property type="entry name" value="TPR-like_helical_dom_sf"/>
</dbReference>
<dbReference type="Pfam" id="PF14559">
    <property type="entry name" value="TPR_19"/>
    <property type="match status" value="1"/>
</dbReference>
<dbReference type="InterPro" id="IPR052943">
    <property type="entry name" value="TMTC_O-mannosyl-trnsfr"/>
</dbReference>
<dbReference type="Gene3D" id="1.25.40.10">
    <property type="entry name" value="Tetratricopeptide repeat domain"/>
    <property type="match status" value="1"/>
</dbReference>
<reference evidence="2 3" key="1">
    <citation type="journal article" date="2019" name="Int. J. Syst. Evol. Microbiol.">
        <title>The Global Catalogue of Microorganisms (GCM) 10K type strain sequencing project: providing services to taxonomists for standard genome sequencing and annotation.</title>
        <authorList>
            <consortium name="The Broad Institute Genomics Platform"/>
            <consortium name="The Broad Institute Genome Sequencing Center for Infectious Disease"/>
            <person name="Wu L."/>
            <person name="Ma J."/>
        </authorList>
    </citation>
    <scope>NUCLEOTIDE SEQUENCE [LARGE SCALE GENOMIC DNA]</scope>
    <source>
        <strain evidence="2 3">CGMCC 1.12237</strain>
    </source>
</reference>
<dbReference type="Proteomes" id="UP001596201">
    <property type="component" value="Unassembled WGS sequence"/>
</dbReference>
<evidence type="ECO:0000256" key="1">
    <source>
        <dbReference type="SAM" id="MobiDB-lite"/>
    </source>
</evidence>
<dbReference type="PANTHER" id="PTHR44809">
    <property type="match status" value="1"/>
</dbReference>
<feature type="region of interest" description="Disordered" evidence="1">
    <location>
        <begin position="269"/>
        <end position="318"/>
    </location>
</feature>
<feature type="compositionally biased region" description="Acidic residues" evidence="1">
    <location>
        <begin position="297"/>
        <end position="308"/>
    </location>
</feature>
<sequence>MADAADHVAYAAELRADDRPDDAAAHYERALSLDPAHAEAHAEYATLLAAEDPASAEHHYREALTLAPDDPATHSDYGVLLYEENRPRDAREHLERAVETWLARDRRADALLDLDVLIRIDHSLDHSTAATARWRYAMDLLAETSVDPEVDRGLRALGTVLTARDVHDRVQDAVALGVEHLGRGEFQQAIRLFAPAWDQHDRLREGSAARQDARCAGTALAGFHRVAGNTREEGALVAELGGFRDRLAPGPRAVYDRLVGAAGRSPDDLRMLATDFGDAGSDDEERGETRVDGAESGGDESGSDESGSDEAGGDKSEAVDSARLFAFADLLELMDES</sequence>
<name>A0ABD5RBT9_9EURY</name>
<evidence type="ECO:0000313" key="3">
    <source>
        <dbReference type="Proteomes" id="UP001596201"/>
    </source>
</evidence>
<evidence type="ECO:0000313" key="2">
    <source>
        <dbReference type="EMBL" id="MFC5367410.1"/>
    </source>
</evidence>